<dbReference type="PANTHER" id="PTHR35043">
    <property type="entry name" value="TRANSCRIPTION FACTOR DOMAIN-CONTAINING PROTEIN"/>
    <property type="match status" value="1"/>
</dbReference>
<dbReference type="AlphaFoldDB" id="A0A8H4QSU2"/>
<dbReference type="EMBL" id="JAACJL010000031">
    <property type="protein sequence ID" value="KAF4616727.1"/>
    <property type="molecule type" value="Genomic_DNA"/>
</dbReference>
<sequence>MLCDLTKSISEENWRMVLIYAQCHLQHKASRLNGRAPTVSFKFLQMGGLMLHDKGRAKQVLGWETLMHCYYQAGRIDLSSVTEASINDHSKADGLAKGLALLQTFWFIVQCIARFSDKSLVLTGLELATAALAVLSLIMYLLWWNKPFNAQIPIPITLLPKPRVDDRSLEESISGLEPYAAAGVGHKPEPLLIELKEAFMSCRHILKRIVEIQTNGFLSLQMKSTSTINQYPVH</sequence>
<keyword evidence="1" id="KW-0812">Transmembrane</keyword>
<reference evidence="2 3" key="1">
    <citation type="submission" date="2019-12" db="EMBL/GenBank/DDBJ databases">
        <authorList>
            <person name="Floudas D."/>
            <person name="Bentzer J."/>
            <person name="Ahren D."/>
            <person name="Johansson T."/>
            <person name="Persson P."/>
            <person name="Tunlid A."/>
        </authorList>
    </citation>
    <scope>NUCLEOTIDE SEQUENCE [LARGE SCALE GENOMIC DNA]</scope>
    <source>
        <strain evidence="2 3">CBS 102.39</strain>
    </source>
</reference>
<evidence type="ECO:0000313" key="2">
    <source>
        <dbReference type="EMBL" id="KAF4616727.1"/>
    </source>
</evidence>
<dbReference type="Proteomes" id="UP000521872">
    <property type="component" value="Unassembled WGS sequence"/>
</dbReference>
<protein>
    <submittedName>
        <fullName evidence="2">Uncharacterized protein</fullName>
    </submittedName>
</protein>
<keyword evidence="1" id="KW-1133">Transmembrane helix</keyword>
<gene>
    <name evidence="2" type="ORF">D9613_008662</name>
</gene>
<accession>A0A8H4QSU2</accession>
<name>A0A8H4QSU2_9AGAR</name>
<dbReference type="PANTHER" id="PTHR35043:SF7">
    <property type="entry name" value="TRANSCRIPTION FACTOR DOMAIN-CONTAINING PROTEIN"/>
    <property type="match status" value="1"/>
</dbReference>
<organism evidence="2 3">
    <name type="scientific">Agrocybe pediades</name>
    <dbReference type="NCBI Taxonomy" id="84607"/>
    <lineage>
        <taxon>Eukaryota</taxon>
        <taxon>Fungi</taxon>
        <taxon>Dikarya</taxon>
        <taxon>Basidiomycota</taxon>
        <taxon>Agaricomycotina</taxon>
        <taxon>Agaricomycetes</taxon>
        <taxon>Agaricomycetidae</taxon>
        <taxon>Agaricales</taxon>
        <taxon>Agaricineae</taxon>
        <taxon>Strophariaceae</taxon>
        <taxon>Agrocybe</taxon>
    </lineage>
</organism>
<keyword evidence="1" id="KW-0472">Membrane</keyword>
<evidence type="ECO:0000256" key="1">
    <source>
        <dbReference type="SAM" id="Phobius"/>
    </source>
</evidence>
<keyword evidence="3" id="KW-1185">Reference proteome</keyword>
<comment type="caution">
    <text evidence="2">The sequence shown here is derived from an EMBL/GenBank/DDBJ whole genome shotgun (WGS) entry which is preliminary data.</text>
</comment>
<proteinExistence type="predicted"/>
<evidence type="ECO:0000313" key="3">
    <source>
        <dbReference type="Proteomes" id="UP000521872"/>
    </source>
</evidence>
<feature type="transmembrane region" description="Helical" evidence="1">
    <location>
        <begin position="121"/>
        <end position="143"/>
    </location>
</feature>